<evidence type="ECO:0000256" key="7">
    <source>
        <dbReference type="ARBA" id="ARBA00023237"/>
    </source>
</evidence>
<dbReference type="KEGG" id="bhl:Bache_1001"/>
<evidence type="ECO:0000256" key="2">
    <source>
        <dbReference type="ARBA" id="ARBA00007613"/>
    </source>
</evidence>
<dbReference type="Pfam" id="PF02321">
    <property type="entry name" value="OEP"/>
    <property type="match status" value="1"/>
</dbReference>
<dbReference type="GO" id="GO:0015288">
    <property type="term" value="F:porin activity"/>
    <property type="evidence" value="ECO:0007669"/>
    <property type="project" value="TreeGrafter"/>
</dbReference>
<keyword evidence="10" id="KW-1185">Reference proteome</keyword>
<reference key="1">
    <citation type="submission" date="2010-11" db="EMBL/GenBank/DDBJ databases">
        <title>The complete genome of Bacteroides helcogenes P 36-108.</title>
        <authorList>
            <consortium name="US DOE Joint Genome Institute (JGI-PGF)"/>
            <person name="Lucas S."/>
            <person name="Copeland A."/>
            <person name="Lapidus A."/>
            <person name="Bruce D."/>
            <person name="Goodwin L."/>
            <person name="Pitluck S."/>
            <person name="Kyrpides N."/>
            <person name="Mavromatis K."/>
            <person name="Ivanova N."/>
            <person name="Zeytun A."/>
            <person name="Brettin T."/>
            <person name="Detter J.C."/>
            <person name="Tapia R."/>
            <person name="Han C."/>
            <person name="Land M."/>
            <person name="Hauser L."/>
            <person name="Markowitz V."/>
            <person name="Cheng J.-F."/>
            <person name="Hugenholtz P."/>
            <person name="Woyke T."/>
            <person name="Wu D."/>
            <person name="Gronow S."/>
            <person name="Wellnitz S."/>
            <person name="Brambilla E."/>
            <person name="Klenk H.-P."/>
            <person name="Eisen J.A."/>
        </authorList>
    </citation>
    <scope>NUCLEOTIDE SEQUENCE</scope>
    <source>
        <strain>P 36-108</strain>
    </source>
</reference>
<feature type="chain" id="PRO_5003210993" evidence="8">
    <location>
        <begin position="19"/>
        <end position="433"/>
    </location>
</feature>
<keyword evidence="8" id="KW-0732">Signal</keyword>
<dbReference type="AlphaFoldDB" id="E6SQN9"/>
<proteinExistence type="inferred from homology"/>
<dbReference type="HOGENOM" id="CLU_012817_11_1_10"/>
<keyword evidence="5" id="KW-0812">Transmembrane</keyword>
<feature type="signal peptide" evidence="8">
    <location>
        <begin position="1"/>
        <end position="18"/>
    </location>
</feature>
<dbReference type="Gene3D" id="1.20.1600.10">
    <property type="entry name" value="Outer membrane efflux proteins (OEP)"/>
    <property type="match status" value="1"/>
</dbReference>
<dbReference type="STRING" id="693979.Bache_1001"/>
<dbReference type="GO" id="GO:0009279">
    <property type="term" value="C:cell outer membrane"/>
    <property type="evidence" value="ECO:0007669"/>
    <property type="project" value="UniProtKB-SubCell"/>
</dbReference>
<keyword evidence="4" id="KW-1134">Transmembrane beta strand</keyword>
<dbReference type="RefSeq" id="WP_013546626.1">
    <property type="nucleotide sequence ID" value="NC_014933.1"/>
</dbReference>
<evidence type="ECO:0000313" key="9">
    <source>
        <dbReference type="EMBL" id="ADV43013.1"/>
    </source>
</evidence>
<evidence type="ECO:0000313" key="10">
    <source>
        <dbReference type="Proteomes" id="UP000008630"/>
    </source>
</evidence>
<comment type="similarity">
    <text evidence="2">Belongs to the outer membrane factor (OMF) (TC 1.B.17) family.</text>
</comment>
<keyword evidence="6" id="KW-0472">Membrane</keyword>
<protein>
    <submittedName>
        <fullName evidence="9">Outer membrane efflux protein</fullName>
    </submittedName>
</protein>
<evidence type="ECO:0000256" key="1">
    <source>
        <dbReference type="ARBA" id="ARBA00004442"/>
    </source>
</evidence>
<dbReference type="GO" id="GO:0015562">
    <property type="term" value="F:efflux transmembrane transporter activity"/>
    <property type="evidence" value="ECO:0007669"/>
    <property type="project" value="InterPro"/>
</dbReference>
<evidence type="ECO:0000256" key="8">
    <source>
        <dbReference type="SAM" id="SignalP"/>
    </source>
</evidence>
<dbReference type="EMBL" id="CP002352">
    <property type="protein sequence ID" value="ADV43013.1"/>
    <property type="molecule type" value="Genomic_DNA"/>
</dbReference>
<dbReference type="SUPFAM" id="SSF56954">
    <property type="entry name" value="Outer membrane efflux proteins (OEP)"/>
    <property type="match status" value="1"/>
</dbReference>
<dbReference type="InterPro" id="IPR051906">
    <property type="entry name" value="TolC-like"/>
</dbReference>
<dbReference type="GO" id="GO:1990281">
    <property type="term" value="C:efflux pump complex"/>
    <property type="evidence" value="ECO:0007669"/>
    <property type="project" value="TreeGrafter"/>
</dbReference>
<organism evidence="9 10">
    <name type="scientific">Bacteroides helcogenes (strain ATCC 35417 / DSM 20613 / JCM 6297 / CCUG 15421 / P 36-108)</name>
    <dbReference type="NCBI Taxonomy" id="693979"/>
    <lineage>
        <taxon>Bacteria</taxon>
        <taxon>Pseudomonadati</taxon>
        <taxon>Bacteroidota</taxon>
        <taxon>Bacteroidia</taxon>
        <taxon>Bacteroidales</taxon>
        <taxon>Bacteroidaceae</taxon>
        <taxon>Bacteroides</taxon>
    </lineage>
</organism>
<sequence length="433" mass="49770">MKSILLLFLLSFSVVLQAQLEMSLDECICIALKQSPSIRNGLIGIQEARAEYVASIGAFLPRAVVNAEAGKHFGRSIIPENNTYTAERFEKGTVRLDMTIPLFEGFSRINRMKLCKMNKEHSEWKLIDKQNELAGQVVDAYYKLILERKMLDLAREQSHLSERYLKQTEAFVGLGLKSVSDLQEMKARREGDLYRYKSYENSCRLALLHLKQLMNFEPDDTLAVQDTIMAANVPLTSVPAADALYRRSVEILPSMRLTGLKQRAARKEYAMAGGAFLPSVFARFTVGSDYYNTFFSASQLRANVGRYIGIGISLPLSTGWERLLSLRKQKLNIHRLRNEEELEKQQLYTDIEQTLLSLRAGYVEHRQALMHLDAEILVLKESERKWEEGLISVFRLIEARNRFISAKAELVRVRLQIELLIRLERYYREGTFL</sequence>
<accession>E6SQN9</accession>
<dbReference type="PATRIC" id="fig|693979.3.peg.1068"/>
<evidence type="ECO:0000256" key="4">
    <source>
        <dbReference type="ARBA" id="ARBA00022452"/>
    </source>
</evidence>
<evidence type="ECO:0000256" key="6">
    <source>
        <dbReference type="ARBA" id="ARBA00023136"/>
    </source>
</evidence>
<dbReference type="PANTHER" id="PTHR30026:SF20">
    <property type="entry name" value="OUTER MEMBRANE PROTEIN TOLC"/>
    <property type="match status" value="1"/>
</dbReference>
<comment type="subcellular location">
    <subcellularLocation>
        <location evidence="1">Cell outer membrane</location>
    </subcellularLocation>
</comment>
<keyword evidence="7" id="KW-0998">Cell outer membrane</keyword>
<dbReference type="InterPro" id="IPR003423">
    <property type="entry name" value="OMP_efflux"/>
</dbReference>
<reference evidence="9 10" key="2">
    <citation type="journal article" date="2011" name="Stand. Genomic Sci.">
        <title>Complete genome sequence of Bacteroides helcogenes type strain (P 36-108).</title>
        <authorList>
            <person name="Pati A."/>
            <person name="Gronow S."/>
            <person name="Zeytun A."/>
            <person name="Lapidus A."/>
            <person name="Nolan M."/>
            <person name="Hammon N."/>
            <person name="Deshpande S."/>
            <person name="Cheng J.F."/>
            <person name="Tapia R."/>
            <person name="Han C."/>
            <person name="Goodwin L."/>
            <person name="Pitluck S."/>
            <person name="Liolios K."/>
            <person name="Pagani I."/>
            <person name="Ivanova N."/>
            <person name="Mavromatis K."/>
            <person name="Chen A."/>
            <person name="Palaniappan K."/>
            <person name="Land M."/>
            <person name="Hauser L."/>
            <person name="Chang Y.J."/>
            <person name="Jeffries C.D."/>
            <person name="Detter J.C."/>
            <person name="Brambilla E."/>
            <person name="Rohde M."/>
            <person name="Goker M."/>
            <person name="Woyke T."/>
            <person name="Bristow J."/>
            <person name="Eisen J.A."/>
            <person name="Markowitz V."/>
            <person name="Hugenholtz P."/>
            <person name="Kyrpides N.C."/>
            <person name="Klenk H.P."/>
            <person name="Lucas S."/>
        </authorList>
    </citation>
    <scope>NUCLEOTIDE SEQUENCE [LARGE SCALE GENOMIC DNA]</scope>
    <source>
        <strain evidence="10">ATCC 35417 / DSM 20613 / JCM 6297 / CCUG 15421 / P 36-108</strain>
    </source>
</reference>
<dbReference type="PANTHER" id="PTHR30026">
    <property type="entry name" value="OUTER MEMBRANE PROTEIN TOLC"/>
    <property type="match status" value="1"/>
</dbReference>
<evidence type="ECO:0000256" key="3">
    <source>
        <dbReference type="ARBA" id="ARBA00022448"/>
    </source>
</evidence>
<name>E6SQN9_BACT6</name>
<evidence type="ECO:0000256" key="5">
    <source>
        <dbReference type="ARBA" id="ARBA00022692"/>
    </source>
</evidence>
<dbReference type="eggNOG" id="COG1538">
    <property type="taxonomic scope" value="Bacteria"/>
</dbReference>
<gene>
    <name evidence="9" type="ordered locus">Bache_1001</name>
</gene>
<keyword evidence="3" id="KW-0813">Transport</keyword>
<dbReference type="Proteomes" id="UP000008630">
    <property type="component" value="Chromosome"/>
</dbReference>